<sequence length="49" mass="5372">MVQKPASAHVVSLIKESRVEVSRSGVIPGPTVIVRMGESNGICRAYLWY</sequence>
<name>K8FID4_YERE8</name>
<dbReference type="EMBL" id="AM286415">
    <property type="protein sequence ID" value="CCP19185.1"/>
    <property type="molecule type" value="Genomic_DNA"/>
</dbReference>
<organism evidence="1 2">
    <name type="scientific">Yersinia enterocolitica serotype O:8 / biotype 1B (strain NCTC 13174 / 8081)</name>
    <dbReference type="NCBI Taxonomy" id="393305"/>
    <lineage>
        <taxon>Bacteria</taxon>
        <taxon>Pseudomonadati</taxon>
        <taxon>Pseudomonadota</taxon>
        <taxon>Gammaproteobacteria</taxon>
        <taxon>Enterobacterales</taxon>
        <taxon>Yersiniaceae</taxon>
        <taxon>Yersinia</taxon>
    </lineage>
</organism>
<protein>
    <submittedName>
        <fullName evidence="1">Uncharacterized protein</fullName>
    </submittedName>
</protein>
<dbReference type="eggNOG" id="ENOG5031BYS">
    <property type="taxonomic scope" value="Bacteria"/>
</dbReference>
<proteinExistence type="predicted"/>
<accession>K8FID4</accession>
<reference evidence="1 2" key="1">
    <citation type="journal article" date="2006" name="PLoS Genet.">
        <title>The complete genome sequence and comparative genome analysis of the high pathogenicity Yersinia enterocolitica strain 8081.</title>
        <authorList>
            <person name="Thomson N.R."/>
            <person name="Howard S."/>
            <person name="Wren B.W."/>
            <person name="Holden M.T.G."/>
            <person name="Crossman L."/>
            <person name="Challis G.L."/>
            <person name="Churcher C."/>
            <person name="Mungall K."/>
            <person name="Brooks K."/>
            <person name="Chillingworth T."/>
            <person name="Feltwell T."/>
            <person name="Abdellah Z."/>
            <person name="Hauser H."/>
            <person name="Jagels K."/>
            <person name="Maddison M."/>
            <person name="Moule S."/>
            <person name="Sanders M."/>
            <person name="Whitehead S."/>
            <person name="Quail M.A."/>
            <person name="Dougan G."/>
            <person name="Parkhill J."/>
            <person name="Prentice M.B."/>
        </authorList>
    </citation>
    <scope>NUCLEOTIDE SEQUENCE [LARGE SCALE GENOMIC DNA]</scope>
    <source>
        <strain evidence="2">NCTC 13174 / 8081</strain>
    </source>
</reference>
<evidence type="ECO:0000313" key="2">
    <source>
        <dbReference type="Proteomes" id="UP000000642"/>
    </source>
</evidence>
<dbReference type="AlphaFoldDB" id="K8FID4"/>
<dbReference type="HOGENOM" id="CLU_3142434_0_0_6"/>
<gene>
    <name evidence="1" type="ordered locus">YE3670</name>
</gene>
<dbReference type="Proteomes" id="UP000000642">
    <property type="component" value="Chromosome"/>
</dbReference>
<evidence type="ECO:0000313" key="1">
    <source>
        <dbReference type="EMBL" id="CCP19185.1"/>
    </source>
</evidence>
<dbReference type="KEGG" id="yen:YE3670"/>